<organism evidence="1 2">
    <name type="scientific">Pocillopora damicornis</name>
    <name type="common">Cauliflower coral</name>
    <name type="synonym">Millepora damicornis</name>
    <dbReference type="NCBI Taxonomy" id="46731"/>
    <lineage>
        <taxon>Eukaryota</taxon>
        <taxon>Metazoa</taxon>
        <taxon>Cnidaria</taxon>
        <taxon>Anthozoa</taxon>
        <taxon>Hexacorallia</taxon>
        <taxon>Scleractinia</taxon>
        <taxon>Astrocoeniina</taxon>
        <taxon>Pocilloporidae</taxon>
        <taxon>Pocillopora</taxon>
    </lineage>
</organism>
<name>A0A3M6TMX9_POCDA</name>
<dbReference type="PANTHER" id="PTHR47331">
    <property type="entry name" value="PHD-TYPE DOMAIN-CONTAINING PROTEIN"/>
    <property type="match status" value="1"/>
</dbReference>
<comment type="caution">
    <text evidence="1">The sequence shown here is derived from an EMBL/GenBank/DDBJ whole genome shotgun (WGS) entry which is preliminary data.</text>
</comment>
<proteinExistence type="predicted"/>
<dbReference type="PANTHER" id="PTHR47331:SF1">
    <property type="entry name" value="GAG-LIKE PROTEIN"/>
    <property type="match status" value="1"/>
</dbReference>
<dbReference type="Proteomes" id="UP000275408">
    <property type="component" value="Unassembled WGS sequence"/>
</dbReference>
<evidence type="ECO:0000313" key="1">
    <source>
        <dbReference type="EMBL" id="RMX42716.1"/>
    </source>
</evidence>
<keyword evidence="2" id="KW-1185">Reference proteome</keyword>
<gene>
    <name evidence="1" type="ORF">pdam_00024824</name>
</gene>
<dbReference type="EMBL" id="RCHS01003302">
    <property type="protein sequence ID" value="RMX42716.1"/>
    <property type="molecule type" value="Genomic_DNA"/>
</dbReference>
<sequence>MGNCVTKVTKPNVIDASGSLRACAGHQSGLRQPFTQCGNFLNMTTALTPDKLSFAAHVDTTLNSKAGTKSSTTSNDPIETPSLDGIMCPFCNFRHELEVCRSLRHCPYQERIHFLSSKGLCFGCLSQEHLAEVCPERKSCKIDGCPKKHPTVLHSQPRERPKEDTTVGSGIGVADGTSQVHNGMACINNASCSLTGARFSRTGMAILPVKVRRRGSEKAIAIYAFLDNGSSSTYCTEALMRQLDINGPKTKIPLTTLDKKDSLIDSFLVHDLEVTDLDENYIVKPPILYTREEIPVSKDDIPSQEDVDRWPHFEGVYLPTVNCQRCTRSPGSTRSEE</sequence>
<dbReference type="AlphaFoldDB" id="A0A3M6TMX9"/>
<accession>A0A3M6TMX9</accession>
<evidence type="ECO:0000313" key="2">
    <source>
        <dbReference type="Proteomes" id="UP000275408"/>
    </source>
</evidence>
<evidence type="ECO:0008006" key="3">
    <source>
        <dbReference type="Google" id="ProtNLM"/>
    </source>
</evidence>
<protein>
    <recommendedName>
        <fullName evidence="3">Peptidase aspartic putative domain-containing protein</fullName>
    </recommendedName>
</protein>
<reference evidence="1 2" key="1">
    <citation type="journal article" date="2018" name="Sci. Rep.">
        <title>Comparative analysis of the Pocillopora damicornis genome highlights role of immune system in coral evolution.</title>
        <authorList>
            <person name="Cunning R."/>
            <person name="Bay R.A."/>
            <person name="Gillette P."/>
            <person name="Baker A.C."/>
            <person name="Traylor-Knowles N."/>
        </authorList>
    </citation>
    <scope>NUCLEOTIDE SEQUENCE [LARGE SCALE GENOMIC DNA]</scope>
    <source>
        <strain evidence="1">RSMAS</strain>
        <tissue evidence="1">Whole animal</tissue>
    </source>
</reference>
<dbReference type="OrthoDB" id="5986954at2759"/>